<dbReference type="CDD" id="cd16917">
    <property type="entry name" value="HATPase_UhpB-NarQ-NarX-like"/>
    <property type="match status" value="1"/>
</dbReference>
<keyword evidence="5" id="KW-0472">Membrane</keyword>
<dbReference type="Proteomes" id="UP001370100">
    <property type="component" value="Unassembled WGS sequence"/>
</dbReference>
<dbReference type="PANTHER" id="PTHR24421">
    <property type="entry name" value="NITRATE/NITRITE SENSOR PROTEIN NARX-RELATED"/>
    <property type="match status" value="1"/>
</dbReference>
<organism evidence="7 8">
    <name type="scientific">Actinomycetospora aeridis</name>
    <dbReference type="NCBI Taxonomy" id="3129231"/>
    <lineage>
        <taxon>Bacteria</taxon>
        <taxon>Bacillati</taxon>
        <taxon>Actinomycetota</taxon>
        <taxon>Actinomycetes</taxon>
        <taxon>Pseudonocardiales</taxon>
        <taxon>Pseudonocardiaceae</taxon>
        <taxon>Actinomycetospora</taxon>
    </lineage>
</organism>
<gene>
    <name evidence="7" type="ORF">WCD41_04940</name>
</gene>
<dbReference type="Pfam" id="PF07730">
    <property type="entry name" value="HisKA_3"/>
    <property type="match status" value="1"/>
</dbReference>
<proteinExistence type="predicted"/>
<evidence type="ECO:0000256" key="1">
    <source>
        <dbReference type="ARBA" id="ARBA00022679"/>
    </source>
</evidence>
<keyword evidence="2 7" id="KW-0418">Kinase</keyword>
<keyword evidence="3" id="KW-0902">Two-component regulatory system</keyword>
<dbReference type="InterPro" id="IPR050482">
    <property type="entry name" value="Sensor_HK_TwoCompSys"/>
</dbReference>
<dbReference type="InterPro" id="IPR011712">
    <property type="entry name" value="Sig_transdc_His_kin_sub3_dim/P"/>
</dbReference>
<accession>A0ABU8N081</accession>
<comment type="caution">
    <text evidence="7">The sequence shown here is derived from an EMBL/GenBank/DDBJ whole genome shotgun (WGS) entry which is preliminary data.</text>
</comment>
<feature type="transmembrane region" description="Helical" evidence="5">
    <location>
        <begin position="39"/>
        <end position="60"/>
    </location>
</feature>
<dbReference type="SUPFAM" id="SSF55874">
    <property type="entry name" value="ATPase domain of HSP90 chaperone/DNA topoisomerase II/histidine kinase"/>
    <property type="match status" value="1"/>
</dbReference>
<keyword evidence="5" id="KW-1133">Transmembrane helix</keyword>
<dbReference type="GO" id="GO:0016301">
    <property type="term" value="F:kinase activity"/>
    <property type="evidence" value="ECO:0007669"/>
    <property type="project" value="UniProtKB-KW"/>
</dbReference>
<dbReference type="Gene3D" id="1.20.5.1930">
    <property type="match status" value="1"/>
</dbReference>
<feature type="transmembrane region" description="Helical" evidence="5">
    <location>
        <begin position="169"/>
        <end position="189"/>
    </location>
</feature>
<dbReference type="PANTHER" id="PTHR24421:SF63">
    <property type="entry name" value="SENSOR HISTIDINE KINASE DESK"/>
    <property type="match status" value="1"/>
</dbReference>
<dbReference type="Gene3D" id="3.30.565.10">
    <property type="entry name" value="Histidine kinase-like ATPase, C-terminal domain"/>
    <property type="match status" value="1"/>
</dbReference>
<evidence type="ECO:0000313" key="7">
    <source>
        <dbReference type="EMBL" id="MEJ2885786.1"/>
    </source>
</evidence>
<name>A0ABU8N081_9PSEU</name>
<dbReference type="InterPro" id="IPR036890">
    <property type="entry name" value="HATPase_C_sf"/>
</dbReference>
<protein>
    <submittedName>
        <fullName evidence="7">Histidine kinase</fullName>
    </submittedName>
</protein>
<evidence type="ECO:0000313" key="8">
    <source>
        <dbReference type="Proteomes" id="UP001370100"/>
    </source>
</evidence>
<dbReference type="RefSeq" id="WP_337712249.1">
    <property type="nucleotide sequence ID" value="NZ_JBBEGL010000001.1"/>
</dbReference>
<evidence type="ECO:0000256" key="4">
    <source>
        <dbReference type="SAM" id="MobiDB-lite"/>
    </source>
</evidence>
<feature type="transmembrane region" description="Helical" evidence="5">
    <location>
        <begin position="101"/>
        <end position="123"/>
    </location>
</feature>
<keyword evidence="1" id="KW-0808">Transferase</keyword>
<sequence length="412" mass="43860">MPVSGSYGPIPADLRSVEGDRPQTADEVRAAGLYVSRSAANFSAALVAIVCSGYGALSYVGVVQNFGLVAAIISATLTAGILGLQLGYFSRPRGALTPLHSAIALPAMAGLVYLPALWLGTFWTGFTGFMAGSLLLALPLRWGMPAYGAVVVASGLMERRFGADDLEPVFATAYAVSSTAITGLVIFGLTRLARLVRDLHDAREELSRMAVAEERLRFSRDAHDLLGMSLSAITLKAELTHRLVLAEPDRARTELDELLGVSRRALGEVRMVASGATSLSLADELWSARSVLRAAEIDTAIRGHDFELPDDVATLFATLLREAVTNILRHSKAEVCTVSVSSSGDTARITVTNDRADEKGALPDDRPDSAHRGIANLRQRFAELGGELTAERDEDQFVVVGRIPLSGAGRSD</sequence>
<dbReference type="EMBL" id="JBBEGL010000001">
    <property type="protein sequence ID" value="MEJ2885786.1"/>
    <property type="molecule type" value="Genomic_DNA"/>
</dbReference>
<feature type="transmembrane region" description="Helical" evidence="5">
    <location>
        <begin position="129"/>
        <end position="157"/>
    </location>
</feature>
<feature type="transmembrane region" description="Helical" evidence="5">
    <location>
        <begin position="66"/>
        <end position="89"/>
    </location>
</feature>
<feature type="region of interest" description="Disordered" evidence="4">
    <location>
        <begin position="1"/>
        <end position="21"/>
    </location>
</feature>
<feature type="domain" description="Signal transduction histidine kinase subgroup 3 dimerisation and phosphoacceptor" evidence="6">
    <location>
        <begin position="214"/>
        <end position="273"/>
    </location>
</feature>
<reference evidence="7 8" key="1">
    <citation type="submission" date="2024-03" db="EMBL/GenBank/DDBJ databases">
        <title>Actinomycetospora sp. OC33-EN06, a novel actinomycete isolated from wild orchid (Aerides multiflora).</title>
        <authorList>
            <person name="Suriyachadkun C."/>
        </authorList>
    </citation>
    <scope>NUCLEOTIDE SEQUENCE [LARGE SCALE GENOMIC DNA]</scope>
    <source>
        <strain evidence="7 8">OC33-EN06</strain>
    </source>
</reference>
<evidence type="ECO:0000259" key="6">
    <source>
        <dbReference type="Pfam" id="PF07730"/>
    </source>
</evidence>
<evidence type="ECO:0000256" key="5">
    <source>
        <dbReference type="SAM" id="Phobius"/>
    </source>
</evidence>
<evidence type="ECO:0000256" key="3">
    <source>
        <dbReference type="ARBA" id="ARBA00023012"/>
    </source>
</evidence>
<keyword evidence="8" id="KW-1185">Reference proteome</keyword>
<keyword evidence="5" id="KW-0812">Transmembrane</keyword>
<evidence type="ECO:0000256" key="2">
    <source>
        <dbReference type="ARBA" id="ARBA00022777"/>
    </source>
</evidence>